<accession>A0A6S6SZ59</accession>
<dbReference type="AlphaFoldDB" id="A0A6S6SZ59"/>
<gene>
    <name evidence="1" type="ORF">HELGO_WM38910</name>
</gene>
<proteinExistence type="predicted"/>
<name>A0A6S6SZ59_9GAMM</name>
<evidence type="ECO:0000313" key="1">
    <source>
        <dbReference type="EMBL" id="CAA6812351.1"/>
    </source>
</evidence>
<reference evidence="1" key="1">
    <citation type="submission" date="2020-01" db="EMBL/GenBank/DDBJ databases">
        <authorList>
            <person name="Meier V. D."/>
            <person name="Meier V D."/>
        </authorList>
    </citation>
    <scope>NUCLEOTIDE SEQUENCE</scope>
    <source>
        <strain evidence="1">HLG_WM_MAG_08</strain>
    </source>
</reference>
<protein>
    <submittedName>
        <fullName evidence="1">Uncharacterized protein</fullName>
    </submittedName>
</protein>
<organism evidence="1">
    <name type="scientific">uncultured Thiotrichaceae bacterium</name>
    <dbReference type="NCBI Taxonomy" id="298394"/>
    <lineage>
        <taxon>Bacteria</taxon>
        <taxon>Pseudomonadati</taxon>
        <taxon>Pseudomonadota</taxon>
        <taxon>Gammaproteobacteria</taxon>
        <taxon>Thiotrichales</taxon>
        <taxon>Thiotrichaceae</taxon>
        <taxon>environmental samples</taxon>
    </lineage>
</organism>
<dbReference type="SUPFAM" id="SSF82171">
    <property type="entry name" value="DPP6 N-terminal domain-like"/>
    <property type="match status" value="1"/>
</dbReference>
<sequence length="481" mass="54525">MPRSPIHAFLLICMMLVIALLLVPVSWLSKIAPGVFTQADVHPKSLQVVQNKPQSAPATFAPWQDAEPAKMPTPNFLDYETDPDTGKKVWRLGGAGDEMGRALNYPDGNGALGILHGQHFYSKVSPVNSNETYVLGAGGQNQPYAALWELETRRLVAWVPAANQEAHVEQRQLMWDVKLPNVYWYTQGNELVRATIDFGNYQVKKVVWDRFADYEYITMGYGEGNFSDDGKRLVITGKSATDAYLYFTPYQVNERRKYLRRQVTSPEQPEFDWAGVDPTGEYILFNRINPERQTVVVPFDQAASAQPRVVYEHMKHSDFVIDRWGEVWIVYGNWKGLFASRLSDSEDRRVWPAGNNVSESDKFTASGHVARVKSIPGQVLVSRHYDGGLYFMNIDQPGYSEYLGNSRHGRSPSTLTKAQIRHQGVDENGEVTFYKREPRGAVSASGRYVFFTADYQAYLKDGTGYDPEPEWCKAYLNMIEL</sequence>
<dbReference type="EMBL" id="CACVAV010000198">
    <property type="protein sequence ID" value="CAA6812351.1"/>
    <property type="molecule type" value="Genomic_DNA"/>
</dbReference>